<name>A0A0C2J5C6_THEKT</name>
<evidence type="ECO:0000313" key="6">
    <source>
        <dbReference type="Proteomes" id="UP000031668"/>
    </source>
</evidence>
<keyword evidence="3" id="KW-0012">Acyltransferase</keyword>
<dbReference type="InterPro" id="IPR016181">
    <property type="entry name" value="Acyl_CoA_acyltransferase"/>
</dbReference>
<dbReference type="Proteomes" id="UP000031668">
    <property type="component" value="Unassembled WGS sequence"/>
</dbReference>
<evidence type="ECO:0000256" key="3">
    <source>
        <dbReference type="ARBA" id="ARBA00023315"/>
    </source>
</evidence>
<dbReference type="Gene3D" id="3.40.630.30">
    <property type="match status" value="1"/>
</dbReference>
<dbReference type="PROSITE" id="PS51186">
    <property type="entry name" value="GNAT"/>
    <property type="match status" value="1"/>
</dbReference>
<reference evidence="5 6" key="1">
    <citation type="journal article" date="2014" name="Genome Biol. Evol.">
        <title>The genome of the myxosporean Thelohanellus kitauei shows adaptations to nutrient acquisition within its fish host.</title>
        <authorList>
            <person name="Yang Y."/>
            <person name="Xiong J."/>
            <person name="Zhou Z."/>
            <person name="Huo F."/>
            <person name="Miao W."/>
            <person name="Ran C."/>
            <person name="Liu Y."/>
            <person name="Zhang J."/>
            <person name="Feng J."/>
            <person name="Wang M."/>
            <person name="Wang M."/>
            <person name="Wang L."/>
            <person name="Yao B."/>
        </authorList>
    </citation>
    <scope>NUCLEOTIDE SEQUENCE [LARGE SCALE GENOMIC DNA]</scope>
    <source>
        <strain evidence="5">Wuqing</strain>
    </source>
</reference>
<dbReference type="InterPro" id="IPR000182">
    <property type="entry name" value="GNAT_dom"/>
</dbReference>
<dbReference type="Pfam" id="PF00583">
    <property type="entry name" value="Acetyltransf_1"/>
    <property type="match status" value="1"/>
</dbReference>
<evidence type="ECO:0000259" key="4">
    <source>
        <dbReference type="PROSITE" id="PS51186"/>
    </source>
</evidence>
<dbReference type="AlphaFoldDB" id="A0A0C2J5C6"/>
<comment type="similarity">
    <text evidence="1">Belongs to the acetyltransferase family.</text>
</comment>
<accession>A0A0C2J5C6</accession>
<feature type="domain" description="N-acetyltransferase" evidence="4">
    <location>
        <begin position="3"/>
        <end position="146"/>
    </location>
</feature>
<dbReference type="GO" id="GO:0008080">
    <property type="term" value="F:N-acetyltransferase activity"/>
    <property type="evidence" value="ECO:0007669"/>
    <property type="project" value="TreeGrafter"/>
</dbReference>
<evidence type="ECO:0000256" key="1">
    <source>
        <dbReference type="ARBA" id="ARBA00008694"/>
    </source>
</evidence>
<dbReference type="SUPFAM" id="SSF55729">
    <property type="entry name" value="Acyl-CoA N-acyltransferases (Nat)"/>
    <property type="match status" value="1"/>
</dbReference>
<organism evidence="5 6">
    <name type="scientific">Thelohanellus kitauei</name>
    <name type="common">Myxosporean</name>
    <dbReference type="NCBI Taxonomy" id="669202"/>
    <lineage>
        <taxon>Eukaryota</taxon>
        <taxon>Metazoa</taxon>
        <taxon>Cnidaria</taxon>
        <taxon>Myxozoa</taxon>
        <taxon>Myxosporea</taxon>
        <taxon>Bivalvulida</taxon>
        <taxon>Platysporina</taxon>
        <taxon>Myxobolidae</taxon>
        <taxon>Thelohanellus</taxon>
    </lineage>
</organism>
<protein>
    <submittedName>
        <fullName evidence="5">Histone acetyltransferase HPA2</fullName>
    </submittedName>
</protein>
<proteinExistence type="inferred from homology"/>
<keyword evidence="2 5" id="KW-0808">Transferase</keyword>
<evidence type="ECO:0000256" key="2">
    <source>
        <dbReference type="ARBA" id="ARBA00022679"/>
    </source>
</evidence>
<comment type="caution">
    <text evidence="5">The sequence shown here is derived from an EMBL/GenBank/DDBJ whole genome shotgun (WGS) entry which is preliminary data.</text>
</comment>
<dbReference type="InterPro" id="IPR051016">
    <property type="entry name" value="Diverse_Substrate_AcTransf"/>
</dbReference>
<dbReference type="CDD" id="cd04301">
    <property type="entry name" value="NAT_SF"/>
    <property type="match status" value="1"/>
</dbReference>
<sequence length="146" mass="16592">MTVKIRSAEAGDFASWLTLWKGYLAFYESELDDTVTLLTWQRILSPDSGLLCRLAETERQVVGFAICVIHPGTWSSQPLCYLEDLFVATEVRGNGTGSALIKAIHDEAQRNDWSKIYWVTKPNNPARALYDRLAVLDDFVRYSIKM</sequence>
<dbReference type="EMBL" id="JWZT01004322">
    <property type="protein sequence ID" value="KII64368.1"/>
    <property type="molecule type" value="Genomic_DNA"/>
</dbReference>
<gene>
    <name evidence="5" type="ORF">RF11_00108</name>
</gene>
<dbReference type="PANTHER" id="PTHR10545">
    <property type="entry name" value="DIAMINE N-ACETYLTRANSFERASE"/>
    <property type="match status" value="1"/>
</dbReference>
<keyword evidence="6" id="KW-1185">Reference proteome</keyword>
<dbReference type="OrthoDB" id="7305308at2759"/>
<dbReference type="PANTHER" id="PTHR10545:SF42">
    <property type="entry name" value="ACETYLTRANSFERASE"/>
    <property type="match status" value="1"/>
</dbReference>
<evidence type="ECO:0000313" key="5">
    <source>
        <dbReference type="EMBL" id="KII64368.1"/>
    </source>
</evidence>